<proteinExistence type="predicted"/>
<dbReference type="InterPro" id="IPR000639">
    <property type="entry name" value="Epox_hydrolase-like"/>
</dbReference>
<dbReference type="PANTHER" id="PTHR43798:SF29">
    <property type="entry name" value="AB HYDROLASE-1 DOMAIN-CONTAINING PROTEIN"/>
    <property type="match status" value="1"/>
</dbReference>
<dbReference type="EMBL" id="JABBNT010000005">
    <property type="protein sequence ID" value="NMM46210.1"/>
    <property type="molecule type" value="Genomic_DNA"/>
</dbReference>
<dbReference type="Proteomes" id="UP000539372">
    <property type="component" value="Unassembled WGS sequence"/>
</dbReference>
<organism evidence="2 3">
    <name type="scientific">Pacificispira spongiicola</name>
    <dbReference type="NCBI Taxonomy" id="2729598"/>
    <lineage>
        <taxon>Bacteria</taxon>
        <taxon>Pseudomonadati</taxon>
        <taxon>Pseudomonadota</taxon>
        <taxon>Alphaproteobacteria</taxon>
        <taxon>Rhodospirillales</taxon>
        <taxon>Rhodospirillaceae</taxon>
        <taxon>Pacificispira</taxon>
    </lineage>
</organism>
<evidence type="ECO:0000259" key="1">
    <source>
        <dbReference type="Pfam" id="PF12697"/>
    </source>
</evidence>
<dbReference type="InterPro" id="IPR029058">
    <property type="entry name" value="AB_hydrolase_fold"/>
</dbReference>
<reference evidence="2 3" key="1">
    <citation type="submission" date="2020-04" db="EMBL/GenBank/DDBJ databases">
        <title>Rhodospirillaceae bacterium KN72 isolated from deep sea.</title>
        <authorList>
            <person name="Zhang D.-C."/>
        </authorList>
    </citation>
    <scope>NUCLEOTIDE SEQUENCE [LARGE SCALE GENOMIC DNA]</scope>
    <source>
        <strain evidence="2 3">KN72</strain>
    </source>
</reference>
<protein>
    <submittedName>
        <fullName evidence="2">Alpha/beta hydrolase</fullName>
    </submittedName>
</protein>
<keyword evidence="3" id="KW-1185">Reference proteome</keyword>
<dbReference type="InterPro" id="IPR050266">
    <property type="entry name" value="AB_hydrolase_sf"/>
</dbReference>
<dbReference type="SUPFAM" id="SSF53474">
    <property type="entry name" value="alpha/beta-Hydrolases"/>
    <property type="match status" value="1"/>
</dbReference>
<name>A0A7Y0E2U6_9PROT</name>
<accession>A0A7Y0E2U6</accession>
<dbReference type="Gene3D" id="3.40.50.1820">
    <property type="entry name" value="alpha/beta hydrolase"/>
    <property type="match status" value="1"/>
</dbReference>
<sequence length="236" mass="26135">MTKPTLILIPGLLCDGIVWQAVVQRLSGSFDLHVADLSKGDNLTRMAEDLLDRHPGMLLVAGHSMGARVAMEMARIAPDRVRSMALLDTGMHPLKEGEPARRQEIVDFAHREGMTALAARWLPGMVNEARHGDTALMAELTAMVERMDADLHERQIKALVDRPDASSYIATLQCPVLLIVGRQDQWSPVSQHEDMLRLLPHAELRIVEDAGHFAPVERPEVVAELLAEWAEKAKVA</sequence>
<comment type="caution">
    <text evidence="2">The sequence shown here is derived from an EMBL/GenBank/DDBJ whole genome shotgun (WGS) entry which is preliminary data.</text>
</comment>
<keyword evidence="2" id="KW-0378">Hydrolase</keyword>
<feature type="domain" description="AB hydrolase-1" evidence="1">
    <location>
        <begin position="6"/>
        <end position="224"/>
    </location>
</feature>
<gene>
    <name evidence="2" type="ORF">HH303_17090</name>
</gene>
<dbReference type="Pfam" id="PF12697">
    <property type="entry name" value="Abhydrolase_6"/>
    <property type="match status" value="1"/>
</dbReference>
<dbReference type="AlphaFoldDB" id="A0A7Y0E2U6"/>
<dbReference type="PANTHER" id="PTHR43798">
    <property type="entry name" value="MONOACYLGLYCEROL LIPASE"/>
    <property type="match status" value="1"/>
</dbReference>
<dbReference type="PRINTS" id="PR00412">
    <property type="entry name" value="EPOXHYDRLASE"/>
</dbReference>
<dbReference type="RefSeq" id="WP_169626585.1">
    <property type="nucleotide sequence ID" value="NZ_JABBNT010000005.1"/>
</dbReference>
<evidence type="ECO:0000313" key="2">
    <source>
        <dbReference type="EMBL" id="NMM46210.1"/>
    </source>
</evidence>
<evidence type="ECO:0000313" key="3">
    <source>
        <dbReference type="Proteomes" id="UP000539372"/>
    </source>
</evidence>
<dbReference type="GO" id="GO:0016787">
    <property type="term" value="F:hydrolase activity"/>
    <property type="evidence" value="ECO:0007669"/>
    <property type="project" value="UniProtKB-KW"/>
</dbReference>
<dbReference type="InterPro" id="IPR000073">
    <property type="entry name" value="AB_hydrolase_1"/>
</dbReference>
<dbReference type="PRINTS" id="PR00111">
    <property type="entry name" value="ABHYDROLASE"/>
</dbReference>